<keyword evidence="8" id="KW-0460">Magnesium</keyword>
<dbReference type="CDD" id="cd04413">
    <property type="entry name" value="NDPk_I"/>
    <property type="match status" value="1"/>
</dbReference>
<dbReference type="EC" id="2.7.4.6" evidence="8 11"/>
<evidence type="ECO:0000256" key="10">
    <source>
        <dbReference type="RuleBase" id="RU004011"/>
    </source>
</evidence>
<organism evidence="13 14">
    <name type="scientific">Gemmata algarum</name>
    <dbReference type="NCBI Taxonomy" id="2975278"/>
    <lineage>
        <taxon>Bacteria</taxon>
        <taxon>Pseudomonadati</taxon>
        <taxon>Planctomycetota</taxon>
        <taxon>Planctomycetia</taxon>
        <taxon>Gemmatales</taxon>
        <taxon>Gemmataceae</taxon>
        <taxon>Gemmata</taxon>
    </lineage>
</organism>
<evidence type="ECO:0000256" key="11">
    <source>
        <dbReference type="RuleBase" id="RU004013"/>
    </source>
</evidence>
<feature type="binding site" evidence="8 9">
    <location>
        <position position="114"/>
    </location>
    <ligand>
        <name>ATP</name>
        <dbReference type="ChEBI" id="CHEBI:30616"/>
    </ligand>
</feature>
<evidence type="ECO:0000259" key="12">
    <source>
        <dbReference type="SMART" id="SM00562"/>
    </source>
</evidence>
<sequence length="150" mass="16523">MTTQRTLILLKPDAVQRRLVGEITARFERKGLRLAGLKLVQVSRELAEKHYAVHKGKPFYESLLTFLTSGPTVALVWEGREAVAVCRTLMGMTDGAKSPPGTIRGDFALSVQNNLVHGSDSLENAAIEIALWFKDEELVNFAATDANWVA</sequence>
<dbReference type="InterPro" id="IPR036850">
    <property type="entry name" value="NDK-like_dom_sf"/>
</dbReference>
<evidence type="ECO:0000256" key="3">
    <source>
        <dbReference type="ARBA" id="ARBA00022553"/>
    </source>
</evidence>
<dbReference type="PROSITE" id="PS51374">
    <property type="entry name" value="NDPK_LIKE"/>
    <property type="match status" value="1"/>
</dbReference>
<dbReference type="NCBIfam" id="NF001908">
    <property type="entry name" value="PRK00668.1"/>
    <property type="match status" value="1"/>
</dbReference>
<feature type="binding site" evidence="8 9">
    <location>
        <position position="87"/>
    </location>
    <ligand>
        <name>ATP</name>
        <dbReference type="ChEBI" id="CHEBI:30616"/>
    </ligand>
</feature>
<comment type="similarity">
    <text evidence="2 8 9 10">Belongs to the NDK family.</text>
</comment>
<dbReference type="SUPFAM" id="SSF54919">
    <property type="entry name" value="Nucleoside diphosphate kinase, NDK"/>
    <property type="match status" value="1"/>
</dbReference>
<evidence type="ECO:0000256" key="5">
    <source>
        <dbReference type="ARBA" id="ARBA00022741"/>
    </source>
</evidence>
<comment type="cofactor">
    <cofactor evidence="1 8">
        <name>Mg(2+)</name>
        <dbReference type="ChEBI" id="CHEBI:18420"/>
    </cofactor>
</comment>
<keyword evidence="8" id="KW-0963">Cytoplasm</keyword>
<dbReference type="Gene3D" id="3.30.70.141">
    <property type="entry name" value="Nucleoside diphosphate kinase-like domain"/>
    <property type="match status" value="1"/>
</dbReference>
<dbReference type="InterPro" id="IPR001564">
    <property type="entry name" value="Nucleoside_diP_kinase"/>
</dbReference>
<evidence type="ECO:0000313" key="14">
    <source>
        <dbReference type="Proteomes" id="UP001272242"/>
    </source>
</evidence>
<dbReference type="GO" id="GO:0004550">
    <property type="term" value="F:nucleoside diphosphate kinase activity"/>
    <property type="evidence" value="ECO:0007669"/>
    <property type="project" value="UniProtKB-EC"/>
</dbReference>
<feature type="domain" description="Nucleoside diphosphate kinase-like" evidence="12">
    <location>
        <begin position="3"/>
        <end position="140"/>
    </location>
</feature>
<evidence type="ECO:0000256" key="2">
    <source>
        <dbReference type="ARBA" id="ARBA00008142"/>
    </source>
</evidence>
<evidence type="ECO:0000256" key="6">
    <source>
        <dbReference type="ARBA" id="ARBA00022777"/>
    </source>
</evidence>
<dbReference type="HAMAP" id="MF_00451">
    <property type="entry name" value="NDP_kinase"/>
    <property type="match status" value="1"/>
</dbReference>
<keyword evidence="6 8" id="KW-0418">Kinase</keyword>
<feature type="binding site" evidence="8 9">
    <location>
        <position position="104"/>
    </location>
    <ligand>
        <name>ATP</name>
        <dbReference type="ChEBI" id="CHEBI:30616"/>
    </ligand>
</feature>
<dbReference type="Proteomes" id="UP001272242">
    <property type="component" value="Unassembled WGS sequence"/>
</dbReference>
<protein>
    <recommendedName>
        <fullName evidence="8 11">Nucleoside diphosphate kinase</fullName>
        <shortName evidence="8">NDK</shortName>
        <shortName evidence="8">NDP kinase</shortName>
        <ecNumber evidence="8 11">2.7.4.6</ecNumber>
    </recommendedName>
    <alternativeName>
        <fullName evidence="8">Nucleoside-2-P kinase</fullName>
    </alternativeName>
</protein>
<evidence type="ECO:0000256" key="9">
    <source>
        <dbReference type="PROSITE-ProRule" id="PRU00706"/>
    </source>
</evidence>
<evidence type="ECO:0000256" key="8">
    <source>
        <dbReference type="HAMAP-Rule" id="MF_00451"/>
    </source>
</evidence>
<reference evidence="14" key="1">
    <citation type="journal article" date="2023" name="Mar. Drugs">
        <title>Gemmata algarum, a Novel Planctomycete Isolated from an Algal Mat, Displays Antimicrobial Activity.</title>
        <authorList>
            <person name="Kumar G."/>
            <person name="Kallscheuer N."/>
            <person name="Kashif M."/>
            <person name="Ahamad S."/>
            <person name="Jagadeeshwari U."/>
            <person name="Pannikurungottu S."/>
            <person name="Haufschild T."/>
            <person name="Kabuu M."/>
            <person name="Sasikala C."/>
            <person name="Jogler C."/>
            <person name="Ramana C."/>
        </authorList>
    </citation>
    <scope>NUCLEOTIDE SEQUENCE [LARGE SCALE GENOMIC DNA]</scope>
    <source>
        <strain evidence="14">JC673</strain>
    </source>
</reference>
<evidence type="ECO:0000256" key="4">
    <source>
        <dbReference type="ARBA" id="ARBA00022679"/>
    </source>
</evidence>
<comment type="subcellular location">
    <subcellularLocation>
        <location evidence="8">Cytoplasm</location>
    </subcellularLocation>
</comment>
<comment type="caution">
    <text evidence="13">The sequence shown here is derived from an EMBL/GenBank/DDBJ whole genome shotgun (WGS) entry which is preliminary data.</text>
</comment>
<dbReference type="PRINTS" id="PR01243">
    <property type="entry name" value="NUCDPKINASE"/>
</dbReference>
<dbReference type="InterPro" id="IPR034907">
    <property type="entry name" value="NDK-like_dom"/>
</dbReference>
<keyword evidence="8" id="KW-0546">Nucleotide metabolism</keyword>
<dbReference type="Pfam" id="PF00334">
    <property type="entry name" value="NDK"/>
    <property type="match status" value="1"/>
</dbReference>
<dbReference type="PROSITE" id="PS00469">
    <property type="entry name" value="NDPK"/>
    <property type="match status" value="1"/>
</dbReference>
<dbReference type="RefSeq" id="WP_261184054.1">
    <property type="nucleotide sequence ID" value="NZ_JAXBLV010000216.1"/>
</dbReference>
<feature type="active site" description="Pros-phosphohistidine intermediate" evidence="8 9">
    <location>
        <position position="117"/>
    </location>
</feature>
<keyword evidence="5 8" id="KW-0547">Nucleotide-binding</keyword>
<comment type="subunit">
    <text evidence="8">Homotetramer.</text>
</comment>
<keyword evidence="8" id="KW-0479">Metal-binding</keyword>
<keyword evidence="7 8" id="KW-0067">ATP-binding</keyword>
<feature type="binding site" evidence="8 9">
    <location>
        <position position="11"/>
    </location>
    <ligand>
        <name>ATP</name>
        <dbReference type="ChEBI" id="CHEBI:30616"/>
    </ligand>
</feature>
<gene>
    <name evidence="8 13" type="primary">ndk</name>
    <name evidence="13" type="ORF">R5W23_004006</name>
</gene>
<comment type="catalytic activity">
    <reaction evidence="8 11">
        <text>a 2'-deoxyribonucleoside 5'-diphosphate + ATP = a 2'-deoxyribonucleoside 5'-triphosphate + ADP</text>
        <dbReference type="Rhea" id="RHEA:44640"/>
        <dbReference type="ChEBI" id="CHEBI:30616"/>
        <dbReference type="ChEBI" id="CHEBI:61560"/>
        <dbReference type="ChEBI" id="CHEBI:73316"/>
        <dbReference type="ChEBI" id="CHEBI:456216"/>
        <dbReference type="EC" id="2.7.4.6"/>
    </reaction>
</comment>
<name>A0ABU5F4P4_9BACT</name>
<accession>A0ABU5F4P4</accession>
<evidence type="ECO:0000256" key="1">
    <source>
        <dbReference type="ARBA" id="ARBA00001946"/>
    </source>
</evidence>
<feature type="binding site" evidence="8 9">
    <location>
        <position position="59"/>
    </location>
    <ligand>
        <name>ATP</name>
        <dbReference type="ChEBI" id="CHEBI:30616"/>
    </ligand>
</feature>
<proteinExistence type="inferred from homology"/>
<keyword evidence="14" id="KW-1185">Reference proteome</keyword>
<evidence type="ECO:0000313" key="13">
    <source>
        <dbReference type="EMBL" id="MDY3562540.1"/>
    </source>
</evidence>
<evidence type="ECO:0000256" key="7">
    <source>
        <dbReference type="ARBA" id="ARBA00022840"/>
    </source>
</evidence>
<feature type="binding site" evidence="8 9">
    <location>
        <position position="93"/>
    </location>
    <ligand>
        <name>ATP</name>
        <dbReference type="ChEBI" id="CHEBI:30616"/>
    </ligand>
</feature>
<dbReference type="InterPro" id="IPR023005">
    <property type="entry name" value="Nucleoside_diP_kinase_AS"/>
</dbReference>
<dbReference type="PANTHER" id="PTHR11349">
    <property type="entry name" value="NUCLEOSIDE DIPHOSPHATE KINASE"/>
    <property type="match status" value="1"/>
</dbReference>
<comment type="catalytic activity">
    <reaction evidence="8">
        <text>a ribonucleoside 5'-diphosphate + ATP = a ribonucleoside 5'-triphosphate + ADP</text>
        <dbReference type="Rhea" id="RHEA:18113"/>
        <dbReference type="ChEBI" id="CHEBI:30616"/>
        <dbReference type="ChEBI" id="CHEBI:57930"/>
        <dbReference type="ChEBI" id="CHEBI:61557"/>
        <dbReference type="ChEBI" id="CHEBI:456216"/>
        <dbReference type="EC" id="2.7.4.6"/>
    </reaction>
</comment>
<keyword evidence="4 8" id="KW-0808">Transferase</keyword>
<dbReference type="EMBL" id="JAXBLV010000216">
    <property type="protein sequence ID" value="MDY3562540.1"/>
    <property type="molecule type" value="Genomic_DNA"/>
</dbReference>
<comment type="function">
    <text evidence="8">Major role in the synthesis of nucleoside triphosphates other than ATP. The ATP gamma phosphate is transferred to the NDP beta phosphate via a ping-pong mechanism, using a phosphorylated active-site intermediate.</text>
</comment>
<dbReference type="SMART" id="SM00562">
    <property type="entry name" value="NDK"/>
    <property type="match status" value="1"/>
</dbReference>
<keyword evidence="3 8" id="KW-0597">Phosphoprotein</keyword>